<evidence type="ECO:0000256" key="1">
    <source>
        <dbReference type="SAM" id="MobiDB-lite"/>
    </source>
</evidence>
<dbReference type="GeneID" id="37210073"/>
<sequence>MEMPPALPHKTSKDEPSSDSKPLRKPSVHLTAEEYDVYLSHCNRMAISRVGYQPSPNTVKHNYAFLQGPVREWSDTYACQSTPSLSDEQKQAIIKSLDMFCIQEPWDTIQALLSPPLRDKFHLYLIQAMINRLMFTRFIEKPFWFLDGKIDGADVTGDTSFPERLQYLYKRYYEASPINAIWWRMVTLGLANLKIDQTPKSPLDKTPYEFGDENRKRQADTAENLADQLLADSLFQLLLRDLADAEEKTDRRQELVNLLQAGAEYLTEHEVTLGGQVKVHQLPELEKFDPSTGLMYSSPIHSKKQDDNPLSFPKPHGRVVLVVRPGVCRYDLPIEFVPFNHRHLKRLELSGANTSCLACKAEVLVETVSSDDSSAEFHADPNDEDVSFIV</sequence>
<dbReference type="Proteomes" id="UP000248405">
    <property type="component" value="Unassembled WGS sequence"/>
</dbReference>
<name>A0A319BP21_ASPVC</name>
<feature type="compositionally biased region" description="Basic and acidic residues" evidence="1">
    <location>
        <begin position="11"/>
        <end position="22"/>
    </location>
</feature>
<protein>
    <submittedName>
        <fullName evidence="2">Uncharacterized protein</fullName>
    </submittedName>
</protein>
<evidence type="ECO:0000313" key="3">
    <source>
        <dbReference type="Proteomes" id="UP000248405"/>
    </source>
</evidence>
<evidence type="ECO:0000313" key="2">
    <source>
        <dbReference type="EMBL" id="PYH74425.1"/>
    </source>
</evidence>
<dbReference type="OrthoDB" id="4156714at2759"/>
<dbReference type="AlphaFoldDB" id="A0A319BP21"/>
<dbReference type="RefSeq" id="XP_025568219.1">
    <property type="nucleotide sequence ID" value="XM_025705481.1"/>
</dbReference>
<proteinExistence type="predicted"/>
<feature type="region of interest" description="Disordered" evidence="1">
    <location>
        <begin position="1"/>
        <end position="26"/>
    </location>
</feature>
<organism evidence="2 3">
    <name type="scientific">Aspergillus vadensis (strain CBS 113365 / IMI 142717 / IBT 24658)</name>
    <dbReference type="NCBI Taxonomy" id="1448311"/>
    <lineage>
        <taxon>Eukaryota</taxon>
        <taxon>Fungi</taxon>
        <taxon>Dikarya</taxon>
        <taxon>Ascomycota</taxon>
        <taxon>Pezizomycotina</taxon>
        <taxon>Eurotiomycetes</taxon>
        <taxon>Eurotiomycetidae</taxon>
        <taxon>Eurotiales</taxon>
        <taxon>Aspergillaceae</taxon>
        <taxon>Aspergillus</taxon>
        <taxon>Aspergillus subgen. Circumdati</taxon>
    </lineage>
</organism>
<keyword evidence="3" id="KW-1185">Reference proteome</keyword>
<dbReference type="EMBL" id="KZ821614">
    <property type="protein sequence ID" value="PYH74425.1"/>
    <property type="molecule type" value="Genomic_DNA"/>
</dbReference>
<gene>
    <name evidence="2" type="ORF">BO88DRAFT_400101</name>
</gene>
<reference evidence="2" key="1">
    <citation type="submission" date="2016-12" db="EMBL/GenBank/DDBJ databases">
        <title>The genomes of Aspergillus section Nigri reveals drivers in fungal speciation.</title>
        <authorList>
            <consortium name="DOE Joint Genome Institute"/>
            <person name="Vesth T.C."/>
            <person name="Nybo J."/>
            <person name="Theobald S."/>
            <person name="Brandl J."/>
            <person name="Frisvad J.C."/>
            <person name="Nielsen K.F."/>
            <person name="Lyhne E.K."/>
            <person name="Kogle M.E."/>
            <person name="Kuo A."/>
            <person name="Riley R."/>
            <person name="Clum A."/>
            <person name="Nolan M."/>
            <person name="Lipzen A."/>
            <person name="Salamov A."/>
            <person name="Henrissat B."/>
            <person name="Wiebenga A."/>
            <person name="De Vries R.P."/>
            <person name="Grigoriev I.V."/>
            <person name="Mortensen U.H."/>
            <person name="Andersen M.R."/>
            <person name="Baker S.E."/>
        </authorList>
    </citation>
    <scope>NUCLEOTIDE SEQUENCE [LARGE SCALE GENOMIC DNA]</scope>
    <source>
        <strain evidence="2">CBS 113365</strain>
    </source>
</reference>
<accession>A0A319BP21</accession>